<dbReference type="SUPFAM" id="SSF52540">
    <property type="entry name" value="P-loop containing nucleoside triphosphate hydrolases"/>
    <property type="match status" value="1"/>
</dbReference>
<evidence type="ECO:0000313" key="11">
    <source>
        <dbReference type="EMBL" id="AWL13271.1"/>
    </source>
</evidence>
<dbReference type="PANTHER" id="PTHR33540">
    <property type="entry name" value="TRNA THREONYLCARBAMOYLADENOSINE BIOSYNTHESIS PROTEIN TSAE"/>
    <property type="match status" value="1"/>
</dbReference>
<dbReference type="InterPro" id="IPR003442">
    <property type="entry name" value="T6A_TsaE"/>
</dbReference>
<keyword evidence="12" id="KW-1185">Reference proteome</keyword>
<dbReference type="InterPro" id="IPR027417">
    <property type="entry name" value="P-loop_NTPase"/>
</dbReference>
<dbReference type="GO" id="GO:0002949">
    <property type="term" value="P:tRNA threonylcarbamoyladenosine modification"/>
    <property type="evidence" value="ECO:0007669"/>
    <property type="project" value="InterPro"/>
</dbReference>
<dbReference type="RefSeq" id="WP_109340778.1">
    <property type="nucleotide sequence ID" value="NZ_CP029347.1"/>
</dbReference>
<sequence length="161" mass="18280">MQLEFYCADEQATQALAQQLAKHCQHAMVVYLNGDLGAGKTSFCRAFIQARGYSGRVKSPTYTLVEPYEVRGWRLFHFDLYRLADPEELEFIGIRDYFAEDCISLIEWPEKGAGLLAAADLQININFTGDGRTLKLESQSEKGDLLLQQLRTTTHDSKMSY</sequence>
<evidence type="ECO:0000256" key="1">
    <source>
        <dbReference type="ARBA" id="ARBA00004496"/>
    </source>
</evidence>
<dbReference type="FunFam" id="3.40.50.300:FF:000406">
    <property type="entry name" value="tRNA (N6-adenosine(37)-N6)-threonylcarbamoyltransferase complex ATPase TsaE"/>
    <property type="match status" value="1"/>
</dbReference>
<dbReference type="Proteomes" id="UP000245728">
    <property type="component" value="Chromosome"/>
</dbReference>
<evidence type="ECO:0000256" key="4">
    <source>
        <dbReference type="ARBA" id="ARBA00022490"/>
    </source>
</evidence>
<comment type="similarity">
    <text evidence="2">Belongs to the TsaE family.</text>
</comment>
<keyword evidence="5" id="KW-0819">tRNA processing</keyword>
<dbReference type="PANTHER" id="PTHR33540:SF2">
    <property type="entry name" value="TRNA THREONYLCARBAMOYLADENOSINE BIOSYNTHESIS PROTEIN TSAE"/>
    <property type="match status" value="1"/>
</dbReference>
<dbReference type="AlphaFoldDB" id="A0A2S2E6J7"/>
<dbReference type="EMBL" id="CP029347">
    <property type="protein sequence ID" value="AWL13271.1"/>
    <property type="molecule type" value="Genomic_DNA"/>
</dbReference>
<evidence type="ECO:0000256" key="3">
    <source>
        <dbReference type="ARBA" id="ARBA00019010"/>
    </source>
</evidence>
<evidence type="ECO:0000256" key="10">
    <source>
        <dbReference type="ARBA" id="ARBA00032441"/>
    </source>
</evidence>
<evidence type="ECO:0000256" key="5">
    <source>
        <dbReference type="ARBA" id="ARBA00022694"/>
    </source>
</evidence>
<dbReference type="OrthoDB" id="9800307at2"/>
<evidence type="ECO:0000256" key="6">
    <source>
        <dbReference type="ARBA" id="ARBA00022723"/>
    </source>
</evidence>
<keyword evidence="9" id="KW-0460">Magnesium</keyword>
<dbReference type="NCBIfam" id="TIGR00150">
    <property type="entry name" value="T6A_YjeE"/>
    <property type="match status" value="1"/>
</dbReference>
<evidence type="ECO:0000256" key="7">
    <source>
        <dbReference type="ARBA" id="ARBA00022741"/>
    </source>
</evidence>
<evidence type="ECO:0000313" key="12">
    <source>
        <dbReference type="Proteomes" id="UP000245728"/>
    </source>
</evidence>
<keyword evidence="8" id="KW-0067">ATP-binding</keyword>
<dbReference type="Pfam" id="PF02367">
    <property type="entry name" value="TsaE"/>
    <property type="match status" value="1"/>
</dbReference>
<comment type="subcellular location">
    <subcellularLocation>
        <location evidence="1">Cytoplasm</location>
    </subcellularLocation>
</comment>
<evidence type="ECO:0000256" key="2">
    <source>
        <dbReference type="ARBA" id="ARBA00007599"/>
    </source>
</evidence>
<name>A0A2S2E6J7_9ALTE</name>
<evidence type="ECO:0000256" key="8">
    <source>
        <dbReference type="ARBA" id="ARBA00022840"/>
    </source>
</evidence>
<protein>
    <recommendedName>
        <fullName evidence="3">tRNA threonylcarbamoyladenosine biosynthesis protein TsaE</fullName>
    </recommendedName>
    <alternativeName>
        <fullName evidence="10">t(6)A37 threonylcarbamoyladenosine biosynthesis protein TsaE</fullName>
    </alternativeName>
</protein>
<dbReference type="GO" id="GO:0005737">
    <property type="term" value="C:cytoplasm"/>
    <property type="evidence" value="ECO:0007669"/>
    <property type="project" value="UniProtKB-SubCell"/>
</dbReference>
<gene>
    <name evidence="11" type="ORF">HMF8227_02822</name>
</gene>
<dbReference type="GO" id="GO:0005524">
    <property type="term" value="F:ATP binding"/>
    <property type="evidence" value="ECO:0007669"/>
    <property type="project" value="UniProtKB-KW"/>
</dbReference>
<evidence type="ECO:0000256" key="9">
    <source>
        <dbReference type="ARBA" id="ARBA00022842"/>
    </source>
</evidence>
<proteinExistence type="inferred from homology"/>
<accession>A0A2S2E6J7</accession>
<dbReference type="GO" id="GO:0046872">
    <property type="term" value="F:metal ion binding"/>
    <property type="evidence" value="ECO:0007669"/>
    <property type="project" value="UniProtKB-KW"/>
</dbReference>
<dbReference type="Gene3D" id="3.40.50.300">
    <property type="entry name" value="P-loop containing nucleotide triphosphate hydrolases"/>
    <property type="match status" value="1"/>
</dbReference>
<keyword evidence="7" id="KW-0547">Nucleotide-binding</keyword>
<organism evidence="11 12">
    <name type="scientific">Saliniradius amylolyticus</name>
    <dbReference type="NCBI Taxonomy" id="2183582"/>
    <lineage>
        <taxon>Bacteria</taxon>
        <taxon>Pseudomonadati</taxon>
        <taxon>Pseudomonadota</taxon>
        <taxon>Gammaproteobacteria</taxon>
        <taxon>Alteromonadales</taxon>
        <taxon>Alteromonadaceae</taxon>
        <taxon>Saliniradius</taxon>
    </lineage>
</organism>
<keyword evidence="6" id="KW-0479">Metal-binding</keyword>
<reference evidence="11 12" key="1">
    <citation type="submission" date="2018-05" db="EMBL/GenBank/DDBJ databases">
        <title>Salinimonas sp. HMF8227 Genome sequencing and assembly.</title>
        <authorList>
            <person name="Kang H."/>
            <person name="Kang J."/>
            <person name="Cha I."/>
            <person name="Kim H."/>
            <person name="Joh K."/>
        </authorList>
    </citation>
    <scope>NUCLEOTIDE SEQUENCE [LARGE SCALE GENOMIC DNA]</scope>
    <source>
        <strain evidence="11 12">HMF8227</strain>
    </source>
</reference>
<dbReference type="KEGG" id="salh:HMF8227_02822"/>
<keyword evidence="4" id="KW-0963">Cytoplasm</keyword>